<name>A0A3N9UEP2_9BACI</name>
<protein>
    <submittedName>
        <fullName evidence="2">Uncharacterized protein</fullName>
    </submittedName>
</protein>
<keyword evidence="1" id="KW-1133">Transmembrane helix</keyword>
<proteinExistence type="predicted"/>
<feature type="transmembrane region" description="Helical" evidence="1">
    <location>
        <begin position="16"/>
        <end position="37"/>
    </location>
</feature>
<organism evidence="2 3">
    <name type="scientific">Lysinibacillus composti</name>
    <dbReference type="NCBI Taxonomy" id="720633"/>
    <lineage>
        <taxon>Bacteria</taxon>
        <taxon>Bacillati</taxon>
        <taxon>Bacillota</taxon>
        <taxon>Bacilli</taxon>
        <taxon>Bacillales</taxon>
        <taxon>Bacillaceae</taxon>
        <taxon>Lysinibacillus</taxon>
    </lineage>
</organism>
<accession>A0A3N9UEP2</accession>
<keyword evidence="3" id="KW-1185">Reference proteome</keyword>
<dbReference type="EMBL" id="RRCT01000008">
    <property type="protein sequence ID" value="RQW74667.1"/>
    <property type="molecule type" value="Genomic_DNA"/>
</dbReference>
<dbReference type="AlphaFoldDB" id="A0A3N9UEP2"/>
<dbReference type="OrthoDB" id="9911233at2"/>
<feature type="transmembrane region" description="Helical" evidence="1">
    <location>
        <begin position="73"/>
        <end position="91"/>
    </location>
</feature>
<evidence type="ECO:0000256" key="1">
    <source>
        <dbReference type="SAM" id="Phobius"/>
    </source>
</evidence>
<evidence type="ECO:0000313" key="2">
    <source>
        <dbReference type="EMBL" id="RQW74667.1"/>
    </source>
</evidence>
<reference evidence="2 3" key="1">
    <citation type="journal article" date="2013" name="J. Microbiol.">
        <title>Lysinibacillus chungkukjangi sp. nov., isolated from Chungkukjang, Korean fermented soybean food.</title>
        <authorList>
            <person name="Kim S.J."/>
            <person name="Jang Y.H."/>
            <person name="Hamada M."/>
            <person name="Ahn J.H."/>
            <person name="Weon H.Y."/>
            <person name="Suzuki K."/>
            <person name="Whang K.S."/>
            <person name="Kwon S.W."/>
        </authorList>
    </citation>
    <scope>NUCLEOTIDE SEQUENCE [LARGE SCALE GENOMIC DNA]</scope>
    <source>
        <strain evidence="2 3">MCCC 1A12701</strain>
    </source>
</reference>
<dbReference type="RefSeq" id="WP_124764491.1">
    <property type="nucleotide sequence ID" value="NZ_JAFBDY010000007.1"/>
</dbReference>
<sequence>MNETKRAKVLENRNGLILLIQKVITIIALILFMYLAISDNMVVALLFYMSLSLSLFISGYLLYKKNSIVAQKIAFYIAGIVLFIIALQDLMQ</sequence>
<keyword evidence="1" id="KW-0812">Transmembrane</keyword>
<evidence type="ECO:0000313" key="3">
    <source>
        <dbReference type="Proteomes" id="UP000274033"/>
    </source>
</evidence>
<keyword evidence="1" id="KW-0472">Membrane</keyword>
<comment type="caution">
    <text evidence="2">The sequence shown here is derived from an EMBL/GenBank/DDBJ whole genome shotgun (WGS) entry which is preliminary data.</text>
</comment>
<feature type="transmembrane region" description="Helical" evidence="1">
    <location>
        <begin position="43"/>
        <end position="61"/>
    </location>
</feature>
<dbReference type="Proteomes" id="UP000274033">
    <property type="component" value="Unassembled WGS sequence"/>
</dbReference>
<gene>
    <name evidence="2" type="ORF">EBB45_10585</name>
</gene>